<comment type="caution">
    <text evidence="3">The sequence shown here is derived from an EMBL/GenBank/DDBJ whole genome shotgun (WGS) entry which is preliminary data.</text>
</comment>
<dbReference type="Pfam" id="PF13439">
    <property type="entry name" value="Glyco_transf_4"/>
    <property type="match status" value="1"/>
</dbReference>
<dbReference type="Proteomes" id="UP001263852">
    <property type="component" value="Unassembled WGS sequence"/>
</dbReference>
<accession>A0AAW8WKY1</accession>
<dbReference type="SUPFAM" id="SSF53756">
    <property type="entry name" value="UDP-Glycosyltransferase/glycogen phosphorylase"/>
    <property type="match status" value="1"/>
</dbReference>
<feature type="domain" description="Glycosyl transferase family 1" evidence="1">
    <location>
        <begin position="187"/>
        <end position="339"/>
    </location>
</feature>
<dbReference type="Gene3D" id="3.40.50.2000">
    <property type="entry name" value="Glycogen Phosphorylase B"/>
    <property type="match status" value="2"/>
</dbReference>
<reference evidence="3" key="1">
    <citation type="submission" date="2023-08" db="EMBL/GenBank/DDBJ databases">
        <authorList>
            <person name="Page C.A."/>
            <person name="Perez-Diaz I.M."/>
        </authorList>
    </citation>
    <scope>NUCLEOTIDE SEQUENCE</scope>
    <source>
        <strain evidence="3">1.8.9</strain>
    </source>
</reference>
<dbReference type="EC" id="2.4.-.-" evidence="3"/>
<protein>
    <submittedName>
        <fullName evidence="3">Glycosyltransferase</fullName>
        <ecNumber evidence="3">2.4.-.-</ecNumber>
    </submittedName>
</protein>
<dbReference type="InterPro" id="IPR050194">
    <property type="entry name" value="Glycosyltransferase_grp1"/>
</dbReference>
<dbReference type="InterPro" id="IPR028098">
    <property type="entry name" value="Glyco_trans_4-like_N"/>
</dbReference>
<evidence type="ECO:0000313" key="4">
    <source>
        <dbReference type="Proteomes" id="UP001263852"/>
    </source>
</evidence>
<proteinExistence type="predicted"/>
<dbReference type="AlphaFoldDB" id="A0AAW8WKY1"/>
<keyword evidence="3" id="KW-0808">Transferase</keyword>
<sequence>MLNERKTMKRKIKILHVQITDNYGGIESLLTNIYSDIDRKKFQFDFITTAKKPYQDKLKSLGANIYLMSSIKNTVLYIKTFDHVLDNNYDIVHFHKNSAANIIPILLAKHHSSHPKIIIHSHNTSPSVNNAALTFLHKSNRWLVNLMADKKVACANVAAKWMFGTLNNVQIINNGIDINKFTYSGQDRDLIREKLGISPSDLVLGNVGRFSEQKNQSFLIDIFGEVKKAVPNSRLILVGDGLLLDKVKQKAKKLGLTSKINFVGKQSDISAYLSAMDAFVMPSLYEGLPISAVEAQSEGLDVFLANTISKEVVLTKNVKMFSLDERPKEIAGMILKNIKFNDRKNDAITVKNSNYGLNTTIKKFIDLYEEL</sequence>
<dbReference type="Pfam" id="PF00534">
    <property type="entry name" value="Glycos_transf_1"/>
    <property type="match status" value="1"/>
</dbReference>
<evidence type="ECO:0000259" key="2">
    <source>
        <dbReference type="Pfam" id="PF13439"/>
    </source>
</evidence>
<evidence type="ECO:0000259" key="1">
    <source>
        <dbReference type="Pfam" id="PF00534"/>
    </source>
</evidence>
<dbReference type="RefSeq" id="WP_103851980.1">
    <property type="nucleotide sequence ID" value="NZ_JAHLEP010000049.1"/>
</dbReference>
<gene>
    <name evidence="3" type="ORF">RI555_16340</name>
</gene>
<dbReference type="PANTHER" id="PTHR45947:SF3">
    <property type="entry name" value="SULFOQUINOVOSYL TRANSFERASE SQD2"/>
    <property type="match status" value="1"/>
</dbReference>
<feature type="domain" description="Glycosyltransferase subfamily 4-like N-terminal" evidence="2">
    <location>
        <begin position="23"/>
        <end position="179"/>
    </location>
</feature>
<organism evidence="3 4">
    <name type="scientific">Lactiplantibacillus pentosus</name>
    <name type="common">Lactobacillus pentosus</name>
    <dbReference type="NCBI Taxonomy" id="1589"/>
    <lineage>
        <taxon>Bacteria</taxon>
        <taxon>Bacillati</taxon>
        <taxon>Bacillota</taxon>
        <taxon>Bacilli</taxon>
        <taxon>Lactobacillales</taxon>
        <taxon>Lactobacillaceae</taxon>
        <taxon>Lactiplantibacillus</taxon>
    </lineage>
</organism>
<name>A0AAW8WKY1_LACPE</name>
<dbReference type="EMBL" id="JAVLAO010000002">
    <property type="protein sequence ID" value="MDT7040489.1"/>
    <property type="molecule type" value="Genomic_DNA"/>
</dbReference>
<dbReference type="InterPro" id="IPR001296">
    <property type="entry name" value="Glyco_trans_1"/>
</dbReference>
<evidence type="ECO:0000313" key="3">
    <source>
        <dbReference type="EMBL" id="MDT7040489.1"/>
    </source>
</evidence>
<dbReference type="PANTHER" id="PTHR45947">
    <property type="entry name" value="SULFOQUINOVOSYL TRANSFERASE SQD2"/>
    <property type="match status" value="1"/>
</dbReference>
<keyword evidence="3" id="KW-0328">Glycosyltransferase</keyword>
<dbReference type="GO" id="GO:0016757">
    <property type="term" value="F:glycosyltransferase activity"/>
    <property type="evidence" value="ECO:0007669"/>
    <property type="project" value="UniProtKB-KW"/>
</dbReference>